<gene>
    <name evidence="1" type="ORF">V1477_002263</name>
</gene>
<dbReference type="Proteomes" id="UP001607303">
    <property type="component" value="Unassembled WGS sequence"/>
</dbReference>
<name>A0ABD2CW02_VESMC</name>
<evidence type="ECO:0000313" key="2">
    <source>
        <dbReference type="Proteomes" id="UP001607303"/>
    </source>
</evidence>
<accession>A0ABD2CW02</accession>
<dbReference type="EMBL" id="JAYRBN010000027">
    <property type="protein sequence ID" value="KAL2749323.1"/>
    <property type="molecule type" value="Genomic_DNA"/>
</dbReference>
<protein>
    <submittedName>
        <fullName evidence="1">Uncharacterized protein</fullName>
    </submittedName>
</protein>
<reference evidence="1 2" key="1">
    <citation type="journal article" date="2024" name="Ann. Entomol. Soc. Am.">
        <title>Genomic analyses of the southern and eastern yellowjacket wasps (Hymenoptera: Vespidae) reveal evolutionary signatures of social life.</title>
        <authorList>
            <person name="Catto M.A."/>
            <person name="Caine P.B."/>
            <person name="Orr S.E."/>
            <person name="Hunt B.G."/>
            <person name="Goodisman M.A.D."/>
        </authorList>
    </citation>
    <scope>NUCLEOTIDE SEQUENCE [LARGE SCALE GENOMIC DNA]</scope>
    <source>
        <strain evidence="1">232</strain>
        <tissue evidence="1">Head and thorax</tissue>
    </source>
</reference>
<evidence type="ECO:0000313" key="1">
    <source>
        <dbReference type="EMBL" id="KAL2749323.1"/>
    </source>
</evidence>
<dbReference type="AlphaFoldDB" id="A0ABD2CW02"/>
<keyword evidence="2" id="KW-1185">Reference proteome</keyword>
<sequence>MVLARPPFNTGDRVSLLEGPTTKHKTQHARLARFVLPMENHVWLTSSFLNYWTEALPRAYQTREFRSQDAESPCGRITEETLAVAMAGQQYVGSR</sequence>
<organism evidence="1 2">
    <name type="scientific">Vespula maculifrons</name>
    <name type="common">Eastern yellow jacket</name>
    <name type="synonym">Wasp</name>
    <dbReference type="NCBI Taxonomy" id="7453"/>
    <lineage>
        <taxon>Eukaryota</taxon>
        <taxon>Metazoa</taxon>
        <taxon>Ecdysozoa</taxon>
        <taxon>Arthropoda</taxon>
        <taxon>Hexapoda</taxon>
        <taxon>Insecta</taxon>
        <taxon>Pterygota</taxon>
        <taxon>Neoptera</taxon>
        <taxon>Endopterygota</taxon>
        <taxon>Hymenoptera</taxon>
        <taxon>Apocrita</taxon>
        <taxon>Aculeata</taxon>
        <taxon>Vespoidea</taxon>
        <taxon>Vespidae</taxon>
        <taxon>Vespinae</taxon>
        <taxon>Vespula</taxon>
    </lineage>
</organism>
<proteinExistence type="predicted"/>
<comment type="caution">
    <text evidence="1">The sequence shown here is derived from an EMBL/GenBank/DDBJ whole genome shotgun (WGS) entry which is preliminary data.</text>
</comment>